<dbReference type="AlphaFoldDB" id="A0ABD1BGG6"/>
<dbReference type="Proteomes" id="UP001558713">
    <property type="component" value="Unassembled WGS sequence"/>
</dbReference>
<dbReference type="InterPro" id="IPR017451">
    <property type="entry name" value="F-box-assoc_interact_dom"/>
</dbReference>
<dbReference type="Gene3D" id="1.20.1280.50">
    <property type="match status" value="1"/>
</dbReference>
<dbReference type="EMBL" id="JBANAX010000271">
    <property type="protein sequence ID" value="KAL1216204.1"/>
    <property type="molecule type" value="Genomic_DNA"/>
</dbReference>
<dbReference type="InterPro" id="IPR011043">
    <property type="entry name" value="Gal_Oxase/kelch_b-propeller"/>
</dbReference>
<dbReference type="InterPro" id="IPR013187">
    <property type="entry name" value="F-box-assoc_dom_typ3"/>
</dbReference>
<dbReference type="PANTHER" id="PTHR31111:SF138">
    <property type="entry name" value="F-BOX ASSOCIATED DOMAIN-CONTAINING PROTEIN"/>
    <property type="match status" value="1"/>
</dbReference>
<organism evidence="2 3">
    <name type="scientific">Cardamine amara subsp. amara</name>
    <dbReference type="NCBI Taxonomy" id="228776"/>
    <lineage>
        <taxon>Eukaryota</taxon>
        <taxon>Viridiplantae</taxon>
        <taxon>Streptophyta</taxon>
        <taxon>Embryophyta</taxon>
        <taxon>Tracheophyta</taxon>
        <taxon>Spermatophyta</taxon>
        <taxon>Magnoliopsida</taxon>
        <taxon>eudicotyledons</taxon>
        <taxon>Gunneridae</taxon>
        <taxon>Pentapetalae</taxon>
        <taxon>rosids</taxon>
        <taxon>malvids</taxon>
        <taxon>Brassicales</taxon>
        <taxon>Brassicaceae</taxon>
        <taxon>Cardamineae</taxon>
        <taxon>Cardamine</taxon>
    </lineage>
</organism>
<dbReference type="SUPFAM" id="SSF50965">
    <property type="entry name" value="Galactose oxidase, central domain"/>
    <property type="match status" value="1"/>
</dbReference>
<gene>
    <name evidence="2" type="ORF">V5N11_018657</name>
</gene>
<evidence type="ECO:0000313" key="2">
    <source>
        <dbReference type="EMBL" id="KAL1216204.1"/>
    </source>
</evidence>
<dbReference type="InterPro" id="IPR036047">
    <property type="entry name" value="F-box-like_dom_sf"/>
</dbReference>
<comment type="caution">
    <text evidence="2">The sequence shown here is derived from an EMBL/GenBank/DDBJ whole genome shotgun (WGS) entry which is preliminary data.</text>
</comment>
<feature type="domain" description="F-box" evidence="1">
    <location>
        <begin position="1"/>
        <end position="46"/>
    </location>
</feature>
<dbReference type="SUPFAM" id="SSF81383">
    <property type="entry name" value="F-box domain"/>
    <property type="match status" value="1"/>
</dbReference>
<name>A0ABD1BGG6_CARAN</name>
<keyword evidence="3" id="KW-1185">Reference proteome</keyword>
<reference evidence="2 3" key="1">
    <citation type="submission" date="2024-04" db="EMBL/GenBank/DDBJ databases">
        <title>Genome assembly C_amara_ONT_v2.</title>
        <authorList>
            <person name="Yant L."/>
            <person name="Moore C."/>
            <person name="Slenker M."/>
        </authorList>
    </citation>
    <scope>NUCLEOTIDE SEQUENCE [LARGE SCALE GENOMIC DNA]</scope>
    <source>
        <tissue evidence="2">Leaf</tissue>
    </source>
</reference>
<dbReference type="Pfam" id="PF08268">
    <property type="entry name" value="FBA_3"/>
    <property type="match status" value="1"/>
</dbReference>
<dbReference type="CDD" id="cd22157">
    <property type="entry name" value="F-box_AtFBW1-like"/>
    <property type="match status" value="1"/>
</dbReference>
<protein>
    <submittedName>
        <fullName evidence="2">F-box protein</fullName>
    </submittedName>
</protein>
<dbReference type="SMART" id="SM00256">
    <property type="entry name" value="FBOX"/>
    <property type="match status" value="1"/>
</dbReference>
<accession>A0ABD1BGG6</accession>
<dbReference type="Pfam" id="PF00646">
    <property type="entry name" value="F-box"/>
    <property type="match status" value="1"/>
</dbReference>
<dbReference type="NCBIfam" id="TIGR01640">
    <property type="entry name" value="F_box_assoc_1"/>
    <property type="match status" value="1"/>
</dbReference>
<dbReference type="InterPro" id="IPR001810">
    <property type="entry name" value="F-box_dom"/>
</dbReference>
<evidence type="ECO:0000313" key="3">
    <source>
        <dbReference type="Proteomes" id="UP001558713"/>
    </source>
</evidence>
<proteinExistence type="predicted"/>
<sequence length="396" mass="46316">MEDFELPLDLIIEILKKLPAKSLMRFRCISKEWSSIISNSRYFTESIMSRSLRLPLKLPVFIFHCCVPATRFTVSSTFSLRAKPSVLLIGRSSSYHSFKYQYVRGFICCSSSRYDFVMVYNPTTRQCVPLPEIKPMAVYITRSWQLVPSPKIKPMAQIQKRHCYFGYDNVMNQYKVLALVTDSQKLTQTFHVFALGKDCHQWRKIQGNIDEKLFPIGDEAVCIDGTIYYGAIRIKEGEKYDEVMLLSFDVRSERFYHVSAPETLLNAIRNWSDRKPFNHMGKLGWISRNENNASIWIMEDAKKQEWSNVITFGLPQYEEGDFMASSGVTPDGEIFVVKHKTSYPHGMPLYVYYYNMKQKNFRKVEIEGAQLKTTKHNRYSVRVFPIHDYVENTMWL</sequence>
<dbReference type="PROSITE" id="PS50181">
    <property type="entry name" value="FBOX"/>
    <property type="match status" value="1"/>
</dbReference>
<dbReference type="PANTHER" id="PTHR31111">
    <property type="entry name" value="BNAA05G37150D PROTEIN-RELATED"/>
    <property type="match status" value="1"/>
</dbReference>
<evidence type="ECO:0000259" key="1">
    <source>
        <dbReference type="PROSITE" id="PS50181"/>
    </source>
</evidence>